<dbReference type="InterPro" id="IPR012340">
    <property type="entry name" value="NA-bd_OB-fold"/>
</dbReference>
<dbReference type="STRING" id="1160895.CM19_11840"/>
<proteinExistence type="predicted"/>
<keyword evidence="4" id="KW-1185">Reference proteome</keyword>
<dbReference type="Proteomes" id="UP000024332">
    <property type="component" value="Unassembled WGS sequence"/>
</dbReference>
<organism evidence="3 4">
    <name type="scientific">Candidatus Acidianus copahuensis</name>
    <dbReference type="NCBI Taxonomy" id="1160895"/>
    <lineage>
        <taxon>Archaea</taxon>
        <taxon>Thermoproteota</taxon>
        <taxon>Thermoprotei</taxon>
        <taxon>Sulfolobales</taxon>
        <taxon>Sulfolobaceae</taxon>
        <taxon>Acidianus</taxon>
    </lineage>
</organism>
<dbReference type="InterPro" id="IPR051231">
    <property type="entry name" value="SOSS-B"/>
</dbReference>
<dbReference type="SUPFAM" id="SSF50249">
    <property type="entry name" value="Nucleic acid-binding proteins"/>
    <property type="match status" value="1"/>
</dbReference>
<evidence type="ECO:0000259" key="2">
    <source>
        <dbReference type="Pfam" id="PF21473"/>
    </source>
</evidence>
<dbReference type="RefSeq" id="WP_048100544.1">
    <property type="nucleotide sequence ID" value="NZ_JFZT01000059.1"/>
</dbReference>
<keyword evidence="1" id="KW-0238">DNA-binding</keyword>
<evidence type="ECO:0000313" key="4">
    <source>
        <dbReference type="Proteomes" id="UP000024332"/>
    </source>
</evidence>
<dbReference type="GO" id="GO:0003677">
    <property type="term" value="F:DNA binding"/>
    <property type="evidence" value="ECO:0007669"/>
    <property type="project" value="UniProtKB-KW"/>
</dbReference>
<dbReference type="GO" id="GO:0000724">
    <property type="term" value="P:double-strand break repair via homologous recombination"/>
    <property type="evidence" value="ECO:0007669"/>
    <property type="project" value="TreeGrafter"/>
</dbReference>
<dbReference type="InterPro" id="IPR048970">
    <property type="entry name" value="OB_Ssb-like"/>
</dbReference>
<protein>
    <recommendedName>
        <fullName evidence="2">Single-stranded DNA binding protein Ssb-like OB fold domain-containing protein</fullName>
    </recommendedName>
</protein>
<comment type="caution">
    <text evidence="3">The sequence shown here is derived from an EMBL/GenBank/DDBJ whole genome shotgun (WGS) entry which is preliminary data.</text>
</comment>
<name>A0A031LIG1_9CREN</name>
<dbReference type="CDD" id="cd04491">
    <property type="entry name" value="SoSSB_OBF"/>
    <property type="match status" value="1"/>
</dbReference>
<dbReference type="AlphaFoldDB" id="A0A031LIG1"/>
<dbReference type="OrthoDB" id="6262at2157"/>
<evidence type="ECO:0000256" key="1">
    <source>
        <dbReference type="ARBA" id="ARBA00023125"/>
    </source>
</evidence>
<dbReference type="Pfam" id="PF21473">
    <property type="entry name" value="OB_Ssb-like"/>
    <property type="match status" value="1"/>
</dbReference>
<gene>
    <name evidence="3" type="ORF">CM19_11840</name>
</gene>
<dbReference type="PANTHER" id="PTHR13356:SF0">
    <property type="entry name" value="SOSS COMPLEX SUBUNIT B HOMOLOG"/>
    <property type="match status" value="1"/>
</dbReference>
<sequence length="124" mass="13529">MKVGDLKPRSNATLTVKVVSAGETKNVTNRDGSAHSVADFLVGDETGSILMSLWDDNIGKVNAGDVIDITDGYVSVVRGSMRLTLGRNGKMQKSDKTIDNVNAQNNLSNKTVQEERRGFGRRRY</sequence>
<feature type="domain" description="Single-stranded DNA binding protein Ssb-like OB fold" evidence="2">
    <location>
        <begin position="7"/>
        <end position="92"/>
    </location>
</feature>
<reference evidence="3 4" key="1">
    <citation type="submission" date="2014-03" db="EMBL/GenBank/DDBJ databases">
        <title>Draft genome sequence of the novel thermoacidophilic archaea Acidianus copahuensis ALE1 strain, isolated from Copahue volcanic area in Neuquen Argentina.</title>
        <authorList>
            <person name="Urbieta M.S."/>
            <person name="Rascovan N."/>
            <person name="Castro C."/>
            <person name="Revale S."/>
            <person name="Giaveno M.A."/>
            <person name="Vazquez M.P."/>
            <person name="Donati E.R."/>
        </authorList>
    </citation>
    <scope>NUCLEOTIDE SEQUENCE [LARGE SCALE GENOMIC DNA]</scope>
    <source>
        <strain evidence="3 4">ALE1</strain>
    </source>
</reference>
<dbReference type="GO" id="GO:0010212">
    <property type="term" value="P:response to ionizing radiation"/>
    <property type="evidence" value="ECO:0007669"/>
    <property type="project" value="TreeGrafter"/>
</dbReference>
<dbReference type="EMBL" id="JFZT01000059">
    <property type="protein sequence ID" value="EZQ01912.1"/>
    <property type="molecule type" value="Genomic_DNA"/>
</dbReference>
<accession>A0A031LIG1</accession>
<dbReference type="Gene3D" id="2.40.50.140">
    <property type="entry name" value="Nucleic acid-binding proteins"/>
    <property type="match status" value="1"/>
</dbReference>
<evidence type="ECO:0000313" key="3">
    <source>
        <dbReference type="EMBL" id="EZQ01912.1"/>
    </source>
</evidence>
<dbReference type="PANTHER" id="PTHR13356">
    <property type="entry name" value="OB FOLD NUCLEIC ACID BINDING PROTEIN-RELATED"/>
    <property type="match status" value="1"/>
</dbReference>